<keyword evidence="2" id="KW-1185">Reference proteome</keyword>
<organism evidence="1 2">
    <name type="scientific">Vigna angularis var. angularis</name>
    <dbReference type="NCBI Taxonomy" id="157739"/>
    <lineage>
        <taxon>Eukaryota</taxon>
        <taxon>Viridiplantae</taxon>
        <taxon>Streptophyta</taxon>
        <taxon>Embryophyta</taxon>
        <taxon>Tracheophyta</taxon>
        <taxon>Spermatophyta</taxon>
        <taxon>Magnoliopsida</taxon>
        <taxon>eudicotyledons</taxon>
        <taxon>Gunneridae</taxon>
        <taxon>Pentapetalae</taxon>
        <taxon>rosids</taxon>
        <taxon>fabids</taxon>
        <taxon>Fabales</taxon>
        <taxon>Fabaceae</taxon>
        <taxon>Papilionoideae</taxon>
        <taxon>50 kb inversion clade</taxon>
        <taxon>NPAAA clade</taxon>
        <taxon>indigoferoid/millettioid clade</taxon>
        <taxon>Phaseoleae</taxon>
        <taxon>Vigna</taxon>
    </lineage>
</organism>
<accession>A0A0S3SCK9</accession>
<protein>
    <submittedName>
        <fullName evidence="1">Uncharacterized protein</fullName>
    </submittedName>
</protein>
<evidence type="ECO:0000313" key="1">
    <source>
        <dbReference type="EMBL" id="BAT90512.1"/>
    </source>
</evidence>
<dbReference type="EMBL" id="AP015039">
    <property type="protein sequence ID" value="BAT90512.1"/>
    <property type="molecule type" value="Genomic_DNA"/>
</dbReference>
<gene>
    <name evidence="1" type="primary">Vigan.06G176900</name>
    <name evidence="1" type="ORF">VIGAN_06176900</name>
</gene>
<sequence length="99" mass="11420">MVLFILPRTCLLHGMITAGIRHQILYSWTNQLGQVLVTLLIRVTFVTMKPALAMIYMTSCRRFSRLIQSLLRMSSISLENHTLDTIFLHLHHGLTKTIK</sequence>
<name>A0A0S3SCK9_PHAAN</name>
<reference evidence="1 2" key="1">
    <citation type="journal article" date="2015" name="Sci. Rep.">
        <title>The power of single molecule real-time sequencing technology in the de novo assembly of a eukaryotic genome.</title>
        <authorList>
            <person name="Sakai H."/>
            <person name="Naito K."/>
            <person name="Ogiso-Tanaka E."/>
            <person name="Takahashi Y."/>
            <person name="Iseki K."/>
            <person name="Muto C."/>
            <person name="Satou K."/>
            <person name="Teruya K."/>
            <person name="Shiroma A."/>
            <person name="Shimoji M."/>
            <person name="Hirano T."/>
            <person name="Itoh T."/>
            <person name="Kaga A."/>
            <person name="Tomooka N."/>
        </authorList>
    </citation>
    <scope>NUCLEOTIDE SEQUENCE [LARGE SCALE GENOMIC DNA]</scope>
    <source>
        <strain evidence="2">cv. Shumari</strain>
    </source>
</reference>
<dbReference type="Proteomes" id="UP000291084">
    <property type="component" value="Chromosome 6"/>
</dbReference>
<evidence type="ECO:0000313" key="2">
    <source>
        <dbReference type="Proteomes" id="UP000291084"/>
    </source>
</evidence>
<proteinExistence type="predicted"/>
<dbReference type="AlphaFoldDB" id="A0A0S3SCK9"/>